<dbReference type="EMBL" id="LT629776">
    <property type="protein sequence ID" value="SDS52889.1"/>
    <property type="molecule type" value="Genomic_DNA"/>
</dbReference>
<dbReference type="InterPro" id="IPR036956">
    <property type="entry name" value="Impact_N_sf"/>
</dbReference>
<dbReference type="PROSITE" id="PS00910">
    <property type="entry name" value="UPF0029"/>
    <property type="match status" value="1"/>
</dbReference>
<dbReference type="GO" id="GO:0005737">
    <property type="term" value="C:cytoplasm"/>
    <property type="evidence" value="ECO:0007669"/>
    <property type="project" value="TreeGrafter"/>
</dbReference>
<protein>
    <submittedName>
        <fullName evidence="3">Uncharacterized protein, YigZ family</fullName>
    </submittedName>
</protein>
<dbReference type="RefSeq" id="WP_083372994.1">
    <property type="nucleotide sequence ID" value="NZ_LT629776.1"/>
</dbReference>
<dbReference type="InterPro" id="IPR023582">
    <property type="entry name" value="Impact"/>
</dbReference>
<dbReference type="InterPro" id="IPR020569">
    <property type="entry name" value="UPF0029_Impact_CS"/>
</dbReference>
<dbReference type="PANTHER" id="PTHR16301:SF20">
    <property type="entry name" value="IMPACT FAMILY MEMBER YIGZ"/>
    <property type="match status" value="1"/>
</dbReference>
<feature type="domain" description="Impact N-terminal" evidence="2">
    <location>
        <begin position="24"/>
        <end position="128"/>
    </location>
</feature>
<dbReference type="STRING" id="545619.SAMN04489860_1752"/>
<organism evidence="3 4">
    <name type="scientific">Paraoerskovia marina</name>
    <dbReference type="NCBI Taxonomy" id="545619"/>
    <lineage>
        <taxon>Bacteria</taxon>
        <taxon>Bacillati</taxon>
        <taxon>Actinomycetota</taxon>
        <taxon>Actinomycetes</taxon>
        <taxon>Micrococcales</taxon>
        <taxon>Cellulomonadaceae</taxon>
        <taxon>Paraoerskovia</taxon>
    </lineage>
</organism>
<dbReference type="InterPro" id="IPR020568">
    <property type="entry name" value="Ribosomal_Su5_D2-typ_SF"/>
</dbReference>
<dbReference type="Gene3D" id="3.30.230.30">
    <property type="entry name" value="Impact, N-terminal domain"/>
    <property type="match status" value="1"/>
</dbReference>
<evidence type="ECO:0000259" key="2">
    <source>
        <dbReference type="Pfam" id="PF01205"/>
    </source>
</evidence>
<dbReference type="GO" id="GO:0006446">
    <property type="term" value="P:regulation of translational initiation"/>
    <property type="evidence" value="ECO:0007669"/>
    <property type="project" value="TreeGrafter"/>
</dbReference>
<dbReference type="Pfam" id="PF01205">
    <property type="entry name" value="Impact_N"/>
    <property type="match status" value="1"/>
</dbReference>
<dbReference type="InterPro" id="IPR001498">
    <property type="entry name" value="Impact_N"/>
</dbReference>
<dbReference type="SUPFAM" id="SSF54211">
    <property type="entry name" value="Ribosomal protein S5 domain 2-like"/>
    <property type="match status" value="1"/>
</dbReference>
<dbReference type="PANTHER" id="PTHR16301">
    <property type="entry name" value="IMPACT-RELATED"/>
    <property type="match status" value="1"/>
</dbReference>
<gene>
    <name evidence="3" type="ORF">SAMN04489860_1752</name>
</gene>
<accession>A0A1H1SZR9</accession>
<dbReference type="eggNOG" id="COG1739">
    <property type="taxonomic scope" value="Bacteria"/>
</dbReference>
<evidence type="ECO:0000313" key="3">
    <source>
        <dbReference type="EMBL" id="SDS52889.1"/>
    </source>
</evidence>
<sequence>MPTPPNATLLATVAAPVSTETEVKRSRFLAHLSPVTSVDEATSVIADRRRSFWDARHHCTALVVGPSGDVQRSSDDGEPAGTAGAPLLDVLRKQHLTDVVVVVTRYFGGTLLGAGGLIRAYSGAAALAVASAHRVERRYMTRVSVAVPHAEAGRLVALLHTWAAEHGAVMGTPYYAEQAVLLLDVADAELDLLDADLAAATGGATLASRGERRVVDVP</sequence>
<evidence type="ECO:0000256" key="1">
    <source>
        <dbReference type="ARBA" id="ARBA00007665"/>
    </source>
</evidence>
<reference evidence="4" key="1">
    <citation type="submission" date="2016-10" db="EMBL/GenBank/DDBJ databases">
        <authorList>
            <person name="Varghese N."/>
            <person name="Submissions S."/>
        </authorList>
    </citation>
    <scope>NUCLEOTIDE SEQUENCE [LARGE SCALE GENOMIC DNA]</scope>
    <source>
        <strain evidence="4">DSM 22126</strain>
    </source>
</reference>
<keyword evidence="4" id="KW-1185">Reference proteome</keyword>
<comment type="similarity">
    <text evidence="1">Belongs to the IMPACT family.</text>
</comment>
<name>A0A1H1SZR9_9CELL</name>
<dbReference type="Proteomes" id="UP000185663">
    <property type="component" value="Chromosome I"/>
</dbReference>
<dbReference type="OrthoDB" id="9813771at2"/>
<proteinExistence type="inferred from homology"/>
<dbReference type="AlphaFoldDB" id="A0A1H1SZR9"/>
<evidence type="ECO:0000313" key="4">
    <source>
        <dbReference type="Proteomes" id="UP000185663"/>
    </source>
</evidence>